<dbReference type="OrthoDB" id="1366541at2"/>
<keyword evidence="3" id="KW-1185">Reference proteome</keyword>
<evidence type="ECO:0000313" key="2">
    <source>
        <dbReference type="EMBL" id="SHM72841.1"/>
    </source>
</evidence>
<dbReference type="RefSeq" id="WP_072975109.1">
    <property type="nucleotide sequence ID" value="NZ_FRBY01000006.1"/>
</dbReference>
<dbReference type="STRING" id="29534.SAMN05444366_3931"/>
<sequence>MKKIISIGIFIFAIVFTVRLFCGIYIHDEFGERHFFIKHRPTWKWIFYSPLGMSDNKIENLSKENQIEQKYFNEYIKDRGLSL</sequence>
<name>A0A1M7L5T6_9FLAO</name>
<keyword evidence="1" id="KW-0812">Transmembrane</keyword>
<protein>
    <submittedName>
        <fullName evidence="2">Uncharacterized protein</fullName>
    </submittedName>
</protein>
<dbReference type="AlphaFoldDB" id="A0A1M7L5T6"/>
<gene>
    <name evidence="2" type="ORF">SAMN05444366_3931</name>
</gene>
<dbReference type="EMBL" id="FRBY01000006">
    <property type="protein sequence ID" value="SHM72841.1"/>
    <property type="molecule type" value="Genomic_DNA"/>
</dbReference>
<feature type="transmembrane region" description="Helical" evidence="1">
    <location>
        <begin position="7"/>
        <end position="26"/>
    </location>
</feature>
<accession>A0A1M7L5T6</accession>
<keyword evidence="1" id="KW-0472">Membrane</keyword>
<reference evidence="3" key="1">
    <citation type="submission" date="2016-11" db="EMBL/GenBank/DDBJ databases">
        <authorList>
            <person name="Varghese N."/>
            <person name="Submissions S."/>
        </authorList>
    </citation>
    <scope>NUCLEOTIDE SEQUENCE [LARGE SCALE GENOMIC DNA]</scope>
    <source>
        <strain evidence="3">DSM 1811</strain>
    </source>
</reference>
<organism evidence="2 3">
    <name type="scientific">Flavobacterium saccharophilum</name>
    <dbReference type="NCBI Taxonomy" id="29534"/>
    <lineage>
        <taxon>Bacteria</taxon>
        <taxon>Pseudomonadati</taxon>
        <taxon>Bacteroidota</taxon>
        <taxon>Flavobacteriia</taxon>
        <taxon>Flavobacteriales</taxon>
        <taxon>Flavobacteriaceae</taxon>
        <taxon>Flavobacterium</taxon>
    </lineage>
</organism>
<evidence type="ECO:0000313" key="3">
    <source>
        <dbReference type="Proteomes" id="UP000184121"/>
    </source>
</evidence>
<proteinExistence type="predicted"/>
<dbReference type="Proteomes" id="UP000184121">
    <property type="component" value="Unassembled WGS sequence"/>
</dbReference>
<evidence type="ECO:0000256" key="1">
    <source>
        <dbReference type="SAM" id="Phobius"/>
    </source>
</evidence>
<keyword evidence="1" id="KW-1133">Transmembrane helix</keyword>